<dbReference type="PROSITE" id="PS51471">
    <property type="entry name" value="FE2OG_OXY"/>
    <property type="match status" value="1"/>
</dbReference>
<gene>
    <name evidence="4" type="ORF">Cvel_8131</name>
</gene>
<dbReference type="InterPro" id="IPR005123">
    <property type="entry name" value="Oxoglu/Fe-dep_dioxygenase_dom"/>
</dbReference>
<evidence type="ECO:0000256" key="1">
    <source>
        <dbReference type="RuleBase" id="RU003682"/>
    </source>
</evidence>
<dbReference type="VEuPathDB" id="CryptoDB:Cvel_8131"/>
<dbReference type="PhylomeDB" id="A0A0G4HRR1"/>
<dbReference type="PANTHER" id="PTHR42256">
    <property type="entry name" value="OXOGLUTARATE/IRON-DEPENDENT DIOXYGENASE"/>
    <property type="match status" value="1"/>
</dbReference>
<keyword evidence="1" id="KW-0408">Iron</keyword>
<dbReference type="EMBL" id="CDMZ01003613">
    <property type="protein sequence ID" value="CEM47004.1"/>
    <property type="molecule type" value="Genomic_DNA"/>
</dbReference>
<feature type="region of interest" description="Disordered" evidence="2">
    <location>
        <begin position="1"/>
        <end position="51"/>
    </location>
</feature>
<dbReference type="Gene3D" id="2.60.120.590">
    <property type="entry name" value="Alpha-ketoglutarate-dependent dioxygenase AlkB-like"/>
    <property type="match status" value="1"/>
</dbReference>
<accession>A0A0G4HRR1</accession>
<dbReference type="PANTHER" id="PTHR42256:SF1">
    <property type="entry name" value="FE2OG DIOXYGENASE DOMAIN-CONTAINING PROTEIN"/>
    <property type="match status" value="1"/>
</dbReference>
<reference evidence="4" key="1">
    <citation type="submission" date="2014-11" db="EMBL/GenBank/DDBJ databases">
        <authorList>
            <person name="Otto D Thomas"/>
            <person name="Naeem Raeece"/>
        </authorList>
    </citation>
    <scope>NUCLEOTIDE SEQUENCE</scope>
</reference>
<evidence type="ECO:0000256" key="2">
    <source>
        <dbReference type="SAM" id="MobiDB-lite"/>
    </source>
</evidence>
<evidence type="ECO:0000313" key="4">
    <source>
        <dbReference type="EMBL" id="CEM47004.1"/>
    </source>
</evidence>
<feature type="compositionally biased region" description="Polar residues" evidence="2">
    <location>
        <begin position="32"/>
        <end position="42"/>
    </location>
</feature>
<dbReference type="GO" id="GO:0046872">
    <property type="term" value="F:metal ion binding"/>
    <property type="evidence" value="ECO:0007669"/>
    <property type="project" value="UniProtKB-KW"/>
</dbReference>
<keyword evidence="1" id="KW-0560">Oxidoreductase</keyword>
<proteinExistence type="inferred from homology"/>
<dbReference type="SUPFAM" id="SSF51197">
    <property type="entry name" value="Clavaminate synthase-like"/>
    <property type="match status" value="1"/>
</dbReference>
<keyword evidence="1" id="KW-0479">Metal-binding</keyword>
<sequence>MSTGTTLKSAPAKGRWRKDKRTSAQEAAGDPSATNCGATGQTVPEKEKENAASRYAVRMMRGEFAMTDGKLNSDVFCALTGGSIYLPGFFCDSGDLSLFERLQADIERYADGAGGDGEAEGGDAETKKGKGLMEYSKHMKHENPDFSAAFQEITEKLAEYFDLRILATRLNFYRDGSDWKPFHHDSHAFGDKEEDFTAGASFGSSRELQFLHPPSGQTFSFPQKNGDVFAFTKELNRKFQHGVPRASGGRVGPRISIIVWGQRKSLNSRNGGSK</sequence>
<dbReference type="AlphaFoldDB" id="A0A0G4HRR1"/>
<dbReference type="GO" id="GO:0016491">
    <property type="term" value="F:oxidoreductase activity"/>
    <property type="evidence" value="ECO:0007669"/>
    <property type="project" value="UniProtKB-KW"/>
</dbReference>
<comment type="similarity">
    <text evidence="1">Belongs to the iron/ascorbate-dependent oxidoreductase family.</text>
</comment>
<organism evidence="4">
    <name type="scientific">Chromera velia CCMP2878</name>
    <dbReference type="NCBI Taxonomy" id="1169474"/>
    <lineage>
        <taxon>Eukaryota</taxon>
        <taxon>Sar</taxon>
        <taxon>Alveolata</taxon>
        <taxon>Colpodellida</taxon>
        <taxon>Chromeraceae</taxon>
        <taxon>Chromera</taxon>
    </lineage>
</organism>
<feature type="domain" description="Fe2OG dioxygenase" evidence="3">
    <location>
        <begin position="164"/>
        <end position="263"/>
    </location>
</feature>
<protein>
    <recommendedName>
        <fullName evidence="3">Fe2OG dioxygenase domain-containing protein</fullName>
    </recommendedName>
</protein>
<dbReference type="InterPro" id="IPR037151">
    <property type="entry name" value="AlkB-like_sf"/>
</dbReference>
<name>A0A0G4HRR1_9ALVE</name>
<evidence type="ECO:0000259" key="3">
    <source>
        <dbReference type="PROSITE" id="PS51471"/>
    </source>
</evidence>